<evidence type="ECO:0000313" key="3">
    <source>
        <dbReference type="EMBL" id="PPZ91661.1"/>
    </source>
</evidence>
<accession>A0A2S7I508</accession>
<dbReference type="InterPro" id="IPR015943">
    <property type="entry name" value="WD40/YVTN_repeat-like_dom_sf"/>
</dbReference>
<dbReference type="EMBL" id="PTPZ01000003">
    <property type="protein sequence ID" value="PPZ91661.1"/>
    <property type="molecule type" value="Genomic_DNA"/>
</dbReference>
<name>A0A2S7I508_9FLAO</name>
<gene>
    <name evidence="3" type="ORF">C3729_06210</name>
</gene>
<dbReference type="NCBIfam" id="TIGR04183">
    <property type="entry name" value="Por_Secre_tail"/>
    <property type="match status" value="1"/>
</dbReference>
<reference evidence="3 4" key="1">
    <citation type="submission" date="2018-02" db="EMBL/GenBank/DDBJ databases">
        <title>Draft genome sequence of bacterial isolates from marine environment.</title>
        <authorList>
            <person name="Singh S.K."/>
            <person name="Hill R."/>
            <person name="Major S."/>
            <person name="Cai H."/>
            <person name="Li Y."/>
        </authorList>
    </citation>
    <scope>NUCLEOTIDE SEQUENCE [LARGE SCALE GENOMIC DNA]</scope>
    <source>
        <strain evidence="3 4">IMET F</strain>
    </source>
</reference>
<keyword evidence="1" id="KW-0732">Signal</keyword>
<dbReference type="RefSeq" id="WP_104793363.1">
    <property type="nucleotide sequence ID" value="NZ_PTPZ01000003.1"/>
</dbReference>
<evidence type="ECO:0000259" key="2">
    <source>
        <dbReference type="Pfam" id="PF21544"/>
    </source>
</evidence>
<evidence type="ECO:0000313" key="4">
    <source>
        <dbReference type="Proteomes" id="UP000238565"/>
    </source>
</evidence>
<proteinExistence type="predicted"/>
<evidence type="ECO:0000256" key="1">
    <source>
        <dbReference type="ARBA" id="ARBA00022729"/>
    </source>
</evidence>
<protein>
    <recommendedName>
        <fullName evidence="2">PorZ N-terminal beta-propeller domain-containing protein</fullName>
    </recommendedName>
</protein>
<feature type="domain" description="PorZ N-terminal beta-propeller" evidence="2">
    <location>
        <begin position="48"/>
        <end position="201"/>
    </location>
</feature>
<comment type="caution">
    <text evidence="3">The sequence shown here is derived from an EMBL/GenBank/DDBJ whole genome shotgun (WGS) entry which is preliminary data.</text>
</comment>
<sequence>MVKKNILVFLLLLSYFLVFSQSTNSKWSDLFSYNNVLAFKEKDGKIIAATENGVFYYNTISGEITKLSKANGLHEVKISAFDYEAATNTAIIGYKSGNLDVVTADGVTYVVDIPLSQSYTGSKTINNISINGDKAVISVGYGVSVFNITKKEFGDTCFFFNGTSYEKVLEATIKDNTVYAITGTSLKYHPIDVTFSVYNNWNSAAGNYTQIDSKSTLVLSNNNTVYYGNVGSLSSIPQSFTNIKDLKITDSQIIVADQTKVYAYTLTGTLQKTIDIGEEVNTAFVVNNQIYTGTKLSGIYDESKNSYKPDGPYSNVSYKISLLDNQLWVSTGGRDGYNGPFYTGLGYYHFDGNKWNYPNYFKSSPFVWNILDVVPNPSKPSEVFFTNYSWIQGQKGIYKMDNNVFIKAYNQTDANSLYNRPAGCVFDENNQLFCSVGLLQNQKYTEGVYVYDKSTDQFVINSLISAGSMQKPLVKEGKLFIPSPYYNPGGLIISDYKNTPLSFSDDKTILINSKNGLAASGTVSAAIDKNDDIWIGTRLGLRILPNASNAINNTDNKAEPIVITQNGIPEELFKDLVILQVEVDSGNQKWVSVEGGGVFYLSSNGENTISHFTKVNSPLPNDIVTDIKVDPKTGKVYFVTFDGIVVYQGDVINVSSDFSEIKVYPNPVVTSQYRGNVKITGLAEKTNIRITDAAGNVVHQAVARGGYYEWSLNNQKGIRVASGIYFVLMTNEDGTDKATAKIAVVN</sequence>
<dbReference type="InterPro" id="IPR048954">
    <property type="entry name" value="PorZ_N"/>
</dbReference>
<dbReference type="Pfam" id="PF21544">
    <property type="entry name" value="PorZ_N_b_propeller"/>
    <property type="match status" value="1"/>
</dbReference>
<dbReference type="AlphaFoldDB" id="A0A2S7I508"/>
<dbReference type="InterPro" id="IPR026444">
    <property type="entry name" value="Secre_tail"/>
</dbReference>
<dbReference type="Gene3D" id="2.130.10.10">
    <property type="entry name" value="YVTN repeat-like/Quinoprotein amine dehydrogenase"/>
    <property type="match status" value="1"/>
</dbReference>
<organism evidence="3 4">
    <name type="scientific">Cloacibacterium normanense</name>
    <dbReference type="NCBI Taxonomy" id="237258"/>
    <lineage>
        <taxon>Bacteria</taxon>
        <taxon>Pseudomonadati</taxon>
        <taxon>Bacteroidota</taxon>
        <taxon>Flavobacteriia</taxon>
        <taxon>Flavobacteriales</taxon>
        <taxon>Weeksellaceae</taxon>
    </lineage>
</organism>
<dbReference type="Proteomes" id="UP000238565">
    <property type="component" value="Unassembled WGS sequence"/>
</dbReference>